<dbReference type="RefSeq" id="WP_004961097.1">
    <property type="nucleotide sequence ID" value="NC_006396.1"/>
</dbReference>
<dbReference type="PANTHER" id="PTHR38031:SF1">
    <property type="entry name" value="SULFUR CARRIER PROTEIN CYSO"/>
    <property type="match status" value="1"/>
</dbReference>
<evidence type="ECO:0000313" key="1">
    <source>
        <dbReference type="EMBL" id="QCP90775.1"/>
    </source>
</evidence>
<dbReference type="InterPro" id="IPR012675">
    <property type="entry name" value="Beta-grasp_dom_sf"/>
</dbReference>
<dbReference type="PANTHER" id="PTHR38031">
    <property type="entry name" value="SULFUR CARRIER PROTEIN SLR0821-RELATED"/>
    <property type="match status" value="1"/>
</dbReference>
<dbReference type="SUPFAM" id="SSF54285">
    <property type="entry name" value="MoaD/ThiS"/>
    <property type="match status" value="1"/>
</dbReference>
<accession>A0A4P8JY88</accession>
<dbReference type="Gene3D" id="3.10.20.30">
    <property type="match status" value="1"/>
</dbReference>
<dbReference type="InterPro" id="IPR016155">
    <property type="entry name" value="Mopterin_synth/thiamin_S_b"/>
</dbReference>
<evidence type="ECO:0000313" key="2">
    <source>
        <dbReference type="Proteomes" id="UP000298722"/>
    </source>
</evidence>
<gene>
    <name evidence="1" type="ORF">E6P14_07825</name>
</gene>
<dbReference type="AlphaFoldDB" id="A0A4P8JY88"/>
<dbReference type="CDD" id="cd17040">
    <property type="entry name" value="Ubl_MoaD_like"/>
    <property type="match status" value="1"/>
</dbReference>
<dbReference type="EMBL" id="CP039138">
    <property type="protein sequence ID" value="QCP90775.1"/>
    <property type="molecule type" value="Genomic_DNA"/>
</dbReference>
<dbReference type="InterPro" id="IPR052045">
    <property type="entry name" value="Sulfur_Carrier/Prot_Modifier"/>
</dbReference>
<dbReference type="InterPro" id="IPR054834">
    <property type="entry name" value="SAMP1_3"/>
</dbReference>
<dbReference type="Pfam" id="PF02597">
    <property type="entry name" value="ThiS"/>
    <property type="match status" value="1"/>
</dbReference>
<dbReference type="NCBIfam" id="NF041918">
    <property type="entry name" value="SAMP1"/>
    <property type="match status" value="1"/>
</dbReference>
<name>A0A4P8JY88_HALMA</name>
<dbReference type="GeneID" id="64822327"/>
<dbReference type="InterPro" id="IPR003749">
    <property type="entry name" value="ThiS/MoaD-like"/>
</dbReference>
<proteinExistence type="predicted"/>
<reference evidence="1 2" key="1">
    <citation type="submission" date="2019-04" db="EMBL/GenBank/DDBJ databases">
        <title>Methylomes of two halophilic Archaea, Haloarcula marismortui and Haloferax mediterranei.</title>
        <authorList>
            <person name="DasSarma S."/>
            <person name="DasSarma P."/>
            <person name="DasSarma S."/>
            <person name="Fomenkov A."/>
            <person name="Vincze T."/>
            <person name="Anton B.P."/>
            <person name="Roberts R.J."/>
        </authorList>
    </citation>
    <scope>NUCLEOTIDE SEQUENCE [LARGE SCALE GENOMIC DNA]</scope>
    <source>
        <strain evidence="1 2">ATCC 43049</strain>
    </source>
</reference>
<organism evidence="1 2">
    <name type="scientific">Haloarcula marismortui (strain ATCC 43049 / DSM 3752 / JCM 8966 / VKM B-1809)</name>
    <name type="common">Halobacterium marismortui</name>
    <dbReference type="NCBI Taxonomy" id="272569"/>
    <lineage>
        <taxon>Archaea</taxon>
        <taxon>Methanobacteriati</taxon>
        <taxon>Methanobacteriota</taxon>
        <taxon>Stenosarchaea group</taxon>
        <taxon>Halobacteria</taxon>
        <taxon>Halobacteriales</taxon>
        <taxon>Haloarculaceae</taxon>
        <taxon>Haloarcula</taxon>
    </lineage>
</organism>
<dbReference type="Proteomes" id="UP000298722">
    <property type="component" value="Chromosome"/>
</dbReference>
<protein>
    <submittedName>
        <fullName evidence="1">MoaD/ThiS family protein</fullName>
    </submittedName>
</protein>
<sequence>MDVTVYGPLRAATGAKTVEITVDGDTVGAVITAFVDAYPRAESQLVDADGELRPSVRVMVDGDNATHDQRVPSGAAVELFPAMRGG</sequence>